<comment type="caution">
    <text evidence="10">The sequence shown here is derived from an EMBL/GenBank/DDBJ whole genome shotgun (WGS) entry which is preliminary data.</text>
</comment>
<dbReference type="EC" id="2.7.13.3" evidence="2"/>
<name>A0A2V2MW65_9EURY</name>
<feature type="domain" description="PAC" evidence="9">
    <location>
        <begin position="1356"/>
        <end position="1408"/>
    </location>
</feature>
<accession>A0A2V2MW65</accession>
<dbReference type="InterPro" id="IPR005467">
    <property type="entry name" value="His_kinase_dom"/>
</dbReference>
<dbReference type="GO" id="GO:0006355">
    <property type="term" value="P:regulation of DNA-templated transcription"/>
    <property type="evidence" value="ECO:0007669"/>
    <property type="project" value="InterPro"/>
</dbReference>
<evidence type="ECO:0000259" key="8">
    <source>
        <dbReference type="PROSITE" id="PS50112"/>
    </source>
</evidence>
<dbReference type="PROSITE" id="PS50113">
    <property type="entry name" value="PAC"/>
    <property type="match status" value="4"/>
</dbReference>
<evidence type="ECO:0000313" key="11">
    <source>
        <dbReference type="Proteomes" id="UP000245657"/>
    </source>
</evidence>
<evidence type="ECO:0000256" key="3">
    <source>
        <dbReference type="ARBA" id="ARBA00022553"/>
    </source>
</evidence>
<feature type="transmembrane region" description="Helical" evidence="6">
    <location>
        <begin position="89"/>
        <end position="109"/>
    </location>
</feature>
<dbReference type="InterPro" id="IPR003594">
    <property type="entry name" value="HATPase_dom"/>
</dbReference>
<feature type="domain" description="PAS" evidence="8">
    <location>
        <begin position="1030"/>
        <end position="1100"/>
    </location>
</feature>
<dbReference type="InterPro" id="IPR036890">
    <property type="entry name" value="HATPase_C_sf"/>
</dbReference>
<evidence type="ECO:0000256" key="6">
    <source>
        <dbReference type="SAM" id="Phobius"/>
    </source>
</evidence>
<feature type="transmembrane region" description="Helical" evidence="6">
    <location>
        <begin position="257"/>
        <end position="277"/>
    </location>
</feature>
<dbReference type="CDD" id="cd00130">
    <property type="entry name" value="PAS"/>
    <property type="match status" value="4"/>
</dbReference>
<dbReference type="Proteomes" id="UP000245657">
    <property type="component" value="Unassembled WGS sequence"/>
</dbReference>
<feature type="transmembrane region" description="Helical" evidence="6">
    <location>
        <begin position="183"/>
        <end position="210"/>
    </location>
</feature>
<keyword evidence="3" id="KW-0597">Phosphoprotein</keyword>
<dbReference type="Gene3D" id="3.30.565.10">
    <property type="entry name" value="Histidine kinase-like ATPase, C-terminal domain"/>
    <property type="match status" value="1"/>
</dbReference>
<dbReference type="Gene3D" id="2.10.70.100">
    <property type="match status" value="1"/>
</dbReference>
<dbReference type="SUPFAM" id="SSF55785">
    <property type="entry name" value="PYP-like sensor domain (PAS domain)"/>
    <property type="match status" value="6"/>
</dbReference>
<dbReference type="InterPro" id="IPR035965">
    <property type="entry name" value="PAS-like_dom_sf"/>
</dbReference>
<feature type="transmembrane region" description="Helical" evidence="6">
    <location>
        <begin position="61"/>
        <end position="82"/>
    </location>
</feature>
<feature type="domain" description="PAS" evidence="8">
    <location>
        <begin position="1154"/>
        <end position="1224"/>
    </location>
</feature>
<dbReference type="EMBL" id="QGMY01000008">
    <property type="protein sequence ID" value="PWR71619.1"/>
    <property type="molecule type" value="Genomic_DNA"/>
</dbReference>
<dbReference type="InterPro" id="IPR001610">
    <property type="entry name" value="PAC"/>
</dbReference>
<organism evidence="10 11">
    <name type="scientific">Methanospirillum lacunae</name>
    <dbReference type="NCBI Taxonomy" id="668570"/>
    <lineage>
        <taxon>Archaea</taxon>
        <taxon>Methanobacteriati</taxon>
        <taxon>Methanobacteriota</taxon>
        <taxon>Stenosarchaea group</taxon>
        <taxon>Methanomicrobia</taxon>
        <taxon>Methanomicrobiales</taxon>
        <taxon>Methanospirillaceae</taxon>
        <taxon>Methanospirillum</taxon>
    </lineage>
</organism>
<dbReference type="PROSITE" id="PS50112">
    <property type="entry name" value="PAS"/>
    <property type="match status" value="3"/>
</dbReference>
<dbReference type="InterPro" id="IPR003661">
    <property type="entry name" value="HisK_dim/P_dom"/>
</dbReference>
<dbReference type="NCBIfam" id="TIGR00229">
    <property type="entry name" value="sensory_box"/>
    <property type="match status" value="3"/>
</dbReference>
<keyword evidence="11" id="KW-1185">Reference proteome</keyword>
<comment type="catalytic activity">
    <reaction evidence="1">
        <text>ATP + protein L-histidine = ADP + protein N-phospho-L-histidine.</text>
        <dbReference type="EC" id="2.7.13.3"/>
    </reaction>
</comment>
<dbReference type="Pfam" id="PF00989">
    <property type="entry name" value="PAS"/>
    <property type="match status" value="1"/>
</dbReference>
<reference evidence="10 11" key="1">
    <citation type="submission" date="2018-05" db="EMBL/GenBank/DDBJ databases">
        <title>Draft genome of Methanospirillum lacunae Ki8-1.</title>
        <authorList>
            <person name="Dueholm M.S."/>
            <person name="Nielsen P.H."/>
            <person name="Bakmann L.F."/>
            <person name="Otzen D.E."/>
        </authorList>
    </citation>
    <scope>NUCLEOTIDE SEQUENCE [LARGE SCALE GENOMIC DNA]</scope>
    <source>
        <strain evidence="10 11">Ki8-1</strain>
    </source>
</reference>
<feature type="transmembrane region" description="Helical" evidence="6">
    <location>
        <begin position="156"/>
        <end position="177"/>
    </location>
</feature>
<evidence type="ECO:0000259" key="9">
    <source>
        <dbReference type="PROSITE" id="PS50113"/>
    </source>
</evidence>
<sequence length="1620" mass="181995">MRGFGIVSPALSPASLYDRIALYCGILAVIIGSTALTGWAVNARILAGVRVDYVPMAPNTALLVILLGCALCLISLFPMHFYSRRAVEIISCFGILLAGITLLGIIGLVDFQIDYLFFHPSDMLGSVPVGKMSPVTAVCFLLLCFGFLLQKIRFRYAALIATAVSGVSGMMIIGYWYDAPLLYGGSVIPVAFPTTVALIILGAGLVALCGPGTWPLSRVSGESTSARLLRSLLPVTVLLVLFLNWVTILISGRSDSLIVLISALWVIISAGIVYIVVSRLSRAIGGALDKAENDRKRSEEQLRESQDLLIMAQEISHSGSWVYYPDSGKVWQSAEASRIFGFPPQVREYSLEELWSCITFTEPDLTVENFLEKITDETILFTIQPVDGSPSGIVHAIGRREYDSDGNFVRAVGIIQDVTKQQEILRENDRLIIELSTNNEQLGAAFEELSGAEEELRYQYNALSLSEENLRQTTEYLENLLSIANVPIIVWDSSFRITRLNRAFEDLIGRSSSEIVGKEITTLFPAGAQDRSERLIQTTRDGVRWETVELEIIRSDGTIRTLVWNSATLYSPDGITPVATIAQGRDITDQLRLEYEKERAVTQIQKNVAQLSFLNDEIRNPLTLIAISAEMDDEKAVGVILDQVMRIDQMITQVDKRSWESEKILEYLRKHTPMAITQSADQKNDSTIKSHIPLVEEVQAELYTILDSIDAIVYVADMKTYEILFLNRQGRGIFGDYVGKKCYEYIQHLQGGPCPFCTNHLLVDESGPTGVHHWELQNTQNGRWYDCRDRAIRWTNGKLVRLEIATDITDLKEAEERLRENESLIRKKLDALLSPEGGIDVLTLSEIIDIPQVQRIMDDFHSLTGLLVAILDLQGSILVAAGWQEICTRFHRVNPETCRNCLESDTILSKGVAPGTYNAYRCKNNMWDISTPIVVGGVHIGNLFLGQFFYDDEVVNLDFYREQAIRYGFDVDSYLAALEKVPRMSREKIDIAMHFYTRLISLVTQVSWSNIKLARIVHERDLLLASVKENEEKYRHLIEHANDGIAVTQQDRLQLVNTRLEEITGYQKSDLLSLPFVTFIHPDDQATVSERYMKRLVGMDVPSRYTFRLIRPDGAVVWIEVSAVIVDWEGRPATLNFITDITERKLAEDALRISEGRLSTLVQTLPDLVWLKDPNGVFIACNHMFERFFGAKEAEIIGKTDYDFLTPDLAEFFLSYDRKVLETGIPGRNEEWITFADDGHRALLDTIKTPMYDSEGTLIGVLGIGRDITSRREAEEGLIAAQERLKEAHRLAHFGTWDWIIEPETITWSEEIYMIAGLDQNRPAPGSAEMRRIFSPSSWERLITLFAHSLSTGESFTIELEMVRPDGSTCWVQGFGGVKKEENGKIIGLHGTLQDIQELKQAEAALYEANHKLHLLTSLTRHDILNQVSALEMFLDLASESSDPLKTREYIKNCITATEQIERTIGFTREYERFGVVSSGWQRIRVIISSAMAEITLESICVQNEIPETLEVYADPILRKVFTTLIENAVRHGEKITYIRFSVSETVDSRVIICEDDGVGVPDGEKKLIFEHGFGKNTGIGLFLVREILSITGLMIKETGVPGEGARFEILVPAGKFRQT</sequence>
<keyword evidence="6" id="KW-1133">Transmembrane helix</keyword>
<dbReference type="Pfam" id="PF08447">
    <property type="entry name" value="PAS_3"/>
    <property type="match status" value="2"/>
</dbReference>
<dbReference type="SMART" id="SM00086">
    <property type="entry name" value="PAC"/>
    <property type="match status" value="6"/>
</dbReference>
<protein>
    <recommendedName>
        <fullName evidence="2">histidine kinase</fullName>
        <ecNumber evidence="2">2.7.13.3</ecNumber>
    </recommendedName>
</protein>
<dbReference type="SMART" id="SM00388">
    <property type="entry name" value="HisKA"/>
    <property type="match status" value="2"/>
</dbReference>
<feature type="transmembrane region" description="Helical" evidence="6">
    <location>
        <begin position="20"/>
        <end position="41"/>
    </location>
</feature>
<dbReference type="InterPro" id="IPR013656">
    <property type="entry name" value="PAS_4"/>
</dbReference>
<keyword evidence="6" id="KW-0812">Transmembrane</keyword>
<feature type="domain" description="PAC" evidence="9">
    <location>
        <begin position="1103"/>
        <end position="1153"/>
    </location>
</feature>
<dbReference type="OrthoDB" id="71385at2157"/>
<dbReference type="InterPro" id="IPR018771">
    <property type="entry name" value="PocR_dom"/>
</dbReference>
<dbReference type="PROSITE" id="PS50109">
    <property type="entry name" value="HIS_KIN"/>
    <property type="match status" value="1"/>
</dbReference>
<feature type="domain" description="PAC" evidence="9">
    <location>
        <begin position="546"/>
        <end position="599"/>
    </location>
</feature>
<dbReference type="InterPro" id="IPR013767">
    <property type="entry name" value="PAS_fold"/>
</dbReference>
<dbReference type="InterPro" id="IPR013655">
    <property type="entry name" value="PAS_fold_3"/>
</dbReference>
<evidence type="ECO:0000256" key="4">
    <source>
        <dbReference type="ARBA" id="ARBA00022679"/>
    </source>
</evidence>
<feature type="domain" description="PAS" evidence="8">
    <location>
        <begin position="473"/>
        <end position="542"/>
    </location>
</feature>
<evidence type="ECO:0000259" key="7">
    <source>
        <dbReference type="PROSITE" id="PS50109"/>
    </source>
</evidence>
<dbReference type="Pfam" id="PF10114">
    <property type="entry name" value="PocR"/>
    <property type="match status" value="1"/>
</dbReference>
<dbReference type="SMART" id="SM00091">
    <property type="entry name" value="PAS"/>
    <property type="match status" value="4"/>
</dbReference>
<dbReference type="RefSeq" id="WP_109969238.1">
    <property type="nucleotide sequence ID" value="NZ_CP176093.1"/>
</dbReference>
<dbReference type="Pfam" id="PF02518">
    <property type="entry name" value="HATPase_c"/>
    <property type="match status" value="1"/>
</dbReference>
<dbReference type="PANTHER" id="PTHR43304:SF1">
    <property type="entry name" value="PAC DOMAIN-CONTAINING PROTEIN"/>
    <property type="match status" value="1"/>
</dbReference>
<dbReference type="InterPro" id="IPR052162">
    <property type="entry name" value="Sensor_kinase/Photoreceptor"/>
</dbReference>
<keyword evidence="5" id="KW-0418">Kinase</keyword>
<gene>
    <name evidence="10" type="ORF">DK846_12255</name>
</gene>
<dbReference type="CDD" id="cd00075">
    <property type="entry name" value="HATPase"/>
    <property type="match status" value="1"/>
</dbReference>
<dbReference type="GO" id="GO:0000155">
    <property type="term" value="F:phosphorelay sensor kinase activity"/>
    <property type="evidence" value="ECO:0007669"/>
    <property type="project" value="InterPro"/>
</dbReference>
<dbReference type="InterPro" id="IPR000014">
    <property type="entry name" value="PAS"/>
</dbReference>
<evidence type="ECO:0000313" key="10">
    <source>
        <dbReference type="EMBL" id="PWR71619.1"/>
    </source>
</evidence>
<keyword evidence="4" id="KW-0808">Transferase</keyword>
<dbReference type="SMART" id="SM00387">
    <property type="entry name" value="HATPase_c"/>
    <property type="match status" value="1"/>
</dbReference>
<keyword evidence="6" id="KW-0472">Membrane</keyword>
<dbReference type="Gene3D" id="3.30.450.20">
    <property type="entry name" value="PAS domain"/>
    <property type="match status" value="6"/>
</dbReference>
<feature type="domain" description="PAC" evidence="9">
    <location>
        <begin position="1228"/>
        <end position="1280"/>
    </location>
</feature>
<proteinExistence type="predicted"/>
<dbReference type="InterPro" id="IPR000700">
    <property type="entry name" value="PAS-assoc_C"/>
</dbReference>
<evidence type="ECO:0000256" key="1">
    <source>
        <dbReference type="ARBA" id="ARBA00000085"/>
    </source>
</evidence>
<evidence type="ECO:0000256" key="5">
    <source>
        <dbReference type="ARBA" id="ARBA00022777"/>
    </source>
</evidence>
<dbReference type="GeneID" id="97550220"/>
<dbReference type="SUPFAM" id="SSF55874">
    <property type="entry name" value="ATPase domain of HSP90 chaperone/DNA topoisomerase II/histidine kinase"/>
    <property type="match status" value="1"/>
</dbReference>
<feature type="domain" description="Histidine kinase" evidence="7">
    <location>
        <begin position="1518"/>
        <end position="1616"/>
    </location>
</feature>
<evidence type="ECO:0000256" key="2">
    <source>
        <dbReference type="ARBA" id="ARBA00012438"/>
    </source>
</evidence>
<dbReference type="PANTHER" id="PTHR43304">
    <property type="entry name" value="PHYTOCHROME-LIKE PROTEIN CPH1"/>
    <property type="match status" value="1"/>
</dbReference>
<dbReference type="Pfam" id="PF08448">
    <property type="entry name" value="PAS_4"/>
    <property type="match status" value="1"/>
</dbReference>
<feature type="transmembrane region" description="Helical" evidence="6">
    <location>
        <begin position="129"/>
        <end position="149"/>
    </location>
</feature>